<evidence type="ECO:0000256" key="1">
    <source>
        <dbReference type="ARBA" id="ARBA00022679"/>
    </source>
</evidence>
<keyword evidence="8" id="KW-1185">Reference proteome</keyword>
<evidence type="ECO:0000256" key="5">
    <source>
        <dbReference type="SAM" id="MobiDB-lite"/>
    </source>
</evidence>
<dbReference type="OrthoDB" id="166708at2759"/>
<organism evidence="7 8">
    <name type="scientific">Triparma strigata</name>
    <dbReference type="NCBI Taxonomy" id="1606541"/>
    <lineage>
        <taxon>Eukaryota</taxon>
        <taxon>Sar</taxon>
        <taxon>Stramenopiles</taxon>
        <taxon>Ochrophyta</taxon>
        <taxon>Bolidophyceae</taxon>
        <taxon>Parmales</taxon>
        <taxon>Triparmaceae</taxon>
        <taxon>Triparma</taxon>
    </lineage>
</organism>
<dbReference type="EMBL" id="BRXY01000077">
    <property type="protein sequence ID" value="GMH62382.1"/>
    <property type="molecule type" value="Genomic_DNA"/>
</dbReference>
<dbReference type="InterPro" id="IPR008271">
    <property type="entry name" value="Ser/Thr_kinase_AS"/>
</dbReference>
<dbReference type="InterPro" id="IPR000719">
    <property type="entry name" value="Prot_kinase_dom"/>
</dbReference>
<evidence type="ECO:0000256" key="4">
    <source>
        <dbReference type="ARBA" id="ARBA00022840"/>
    </source>
</evidence>
<dbReference type="GO" id="GO:0005524">
    <property type="term" value="F:ATP binding"/>
    <property type="evidence" value="ECO:0007669"/>
    <property type="project" value="UniProtKB-KW"/>
</dbReference>
<evidence type="ECO:0000313" key="8">
    <source>
        <dbReference type="Proteomes" id="UP001165085"/>
    </source>
</evidence>
<feature type="region of interest" description="Disordered" evidence="5">
    <location>
        <begin position="133"/>
        <end position="153"/>
    </location>
</feature>
<keyword evidence="3" id="KW-0418">Kinase</keyword>
<reference evidence="8" key="1">
    <citation type="journal article" date="2023" name="Commun. Biol.">
        <title>Genome analysis of Parmales, the sister group of diatoms, reveals the evolutionary specialization of diatoms from phago-mixotrophs to photoautotrophs.</title>
        <authorList>
            <person name="Ban H."/>
            <person name="Sato S."/>
            <person name="Yoshikawa S."/>
            <person name="Yamada K."/>
            <person name="Nakamura Y."/>
            <person name="Ichinomiya M."/>
            <person name="Sato N."/>
            <person name="Blanc-Mathieu R."/>
            <person name="Endo H."/>
            <person name="Kuwata A."/>
            <person name="Ogata H."/>
        </authorList>
    </citation>
    <scope>NUCLEOTIDE SEQUENCE [LARGE SCALE GENOMIC DNA]</scope>
    <source>
        <strain evidence="8">NIES 3701</strain>
    </source>
</reference>
<comment type="caution">
    <text evidence="7">The sequence shown here is derived from an EMBL/GenBank/DDBJ whole genome shotgun (WGS) entry which is preliminary data.</text>
</comment>
<feature type="domain" description="Protein kinase" evidence="6">
    <location>
        <begin position="1"/>
        <end position="153"/>
    </location>
</feature>
<sequence length="153" mass="16727">MHRLCADGKAAPSTIASQVKVIHRDIKSANVLLDRGLVARIGDFGIAHDKNNVSGMTATHIQIDHVLGTLVYMPPEYHRGELSTKIDAYAFGLVLLEALTGLPIAAPTDSFRDLYALYERRTRLGLRALSTPRPESRLVGGASARPHRDVPQH</sequence>
<dbReference type="SUPFAM" id="SSF56112">
    <property type="entry name" value="Protein kinase-like (PK-like)"/>
    <property type="match status" value="1"/>
</dbReference>
<evidence type="ECO:0000256" key="3">
    <source>
        <dbReference type="ARBA" id="ARBA00022777"/>
    </source>
</evidence>
<name>A0A9W6ZXU1_9STRA</name>
<evidence type="ECO:0000313" key="7">
    <source>
        <dbReference type="EMBL" id="GMH62382.1"/>
    </source>
</evidence>
<dbReference type="GO" id="GO:0004672">
    <property type="term" value="F:protein kinase activity"/>
    <property type="evidence" value="ECO:0007669"/>
    <property type="project" value="InterPro"/>
</dbReference>
<dbReference type="InterPro" id="IPR011009">
    <property type="entry name" value="Kinase-like_dom_sf"/>
</dbReference>
<dbReference type="PROSITE" id="PS50011">
    <property type="entry name" value="PROTEIN_KINASE_DOM"/>
    <property type="match status" value="1"/>
</dbReference>
<gene>
    <name evidence="7" type="ORF">TrST_g13769</name>
</gene>
<dbReference type="AlphaFoldDB" id="A0A9W6ZXU1"/>
<dbReference type="Pfam" id="PF00069">
    <property type="entry name" value="Pkinase"/>
    <property type="match status" value="1"/>
</dbReference>
<keyword evidence="2" id="KW-0547">Nucleotide-binding</keyword>
<dbReference type="Gene3D" id="1.10.510.10">
    <property type="entry name" value="Transferase(Phosphotransferase) domain 1"/>
    <property type="match status" value="1"/>
</dbReference>
<dbReference type="PROSITE" id="PS00108">
    <property type="entry name" value="PROTEIN_KINASE_ST"/>
    <property type="match status" value="1"/>
</dbReference>
<evidence type="ECO:0000259" key="6">
    <source>
        <dbReference type="PROSITE" id="PS50011"/>
    </source>
</evidence>
<keyword evidence="1" id="KW-0808">Transferase</keyword>
<keyword evidence="4" id="KW-0067">ATP-binding</keyword>
<protein>
    <recommendedName>
        <fullName evidence="6">Protein kinase domain-containing protein</fullName>
    </recommendedName>
</protein>
<dbReference type="PANTHER" id="PTHR47973">
    <property type="entry name" value="CYSTEINE-RICH RECEPTOR-LIKE PROTEIN KINASE 3"/>
    <property type="match status" value="1"/>
</dbReference>
<dbReference type="Proteomes" id="UP001165085">
    <property type="component" value="Unassembled WGS sequence"/>
</dbReference>
<accession>A0A9W6ZXU1</accession>
<proteinExistence type="predicted"/>
<evidence type="ECO:0000256" key="2">
    <source>
        <dbReference type="ARBA" id="ARBA00022741"/>
    </source>
</evidence>
<dbReference type="InterPro" id="IPR052059">
    <property type="entry name" value="CR_Ser/Thr_kinase"/>
</dbReference>